<keyword evidence="4" id="KW-1185">Reference proteome</keyword>
<proteinExistence type="predicted"/>
<feature type="compositionally biased region" description="Acidic residues" evidence="1">
    <location>
        <begin position="157"/>
        <end position="171"/>
    </location>
</feature>
<dbReference type="InterPro" id="IPR028012">
    <property type="entry name" value="Rua1_C"/>
</dbReference>
<comment type="caution">
    <text evidence="3">The sequence shown here is derived from an EMBL/GenBank/DDBJ whole genome shotgun (WGS) entry which is preliminary data.</text>
</comment>
<feature type="region of interest" description="Disordered" evidence="1">
    <location>
        <begin position="299"/>
        <end position="387"/>
    </location>
</feature>
<dbReference type="EMBL" id="CCBP010000090">
    <property type="protein sequence ID" value="CDO70671.1"/>
    <property type="molecule type" value="Genomic_DNA"/>
</dbReference>
<evidence type="ECO:0000313" key="3">
    <source>
        <dbReference type="EMBL" id="CDO70671.1"/>
    </source>
</evidence>
<dbReference type="PANTHER" id="PTHR28125:SF2">
    <property type="entry name" value="MEIOTIC EXPRESSION UP-REGULATED PROTEIN 26"/>
    <property type="match status" value="1"/>
</dbReference>
<dbReference type="Proteomes" id="UP000029665">
    <property type="component" value="Unassembled WGS sequence"/>
</dbReference>
<organism evidence="3 4">
    <name type="scientific">Pycnoporus cinnabarinus</name>
    <name type="common">Cinnabar-red polypore</name>
    <name type="synonym">Trametes cinnabarina</name>
    <dbReference type="NCBI Taxonomy" id="5643"/>
    <lineage>
        <taxon>Eukaryota</taxon>
        <taxon>Fungi</taxon>
        <taxon>Dikarya</taxon>
        <taxon>Basidiomycota</taxon>
        <taxon>Agaricomycotina</taxon>
        <taxon>Agaricomycetes</taxon>
        <taxon>Polyporales</taxon>
        <taxon>Polyporaceae</taxon>
        <taxon>Trametes</taxon>
    </lineage>
</organism>
<dbReference type="HOGENOM" id="CLU_029717_0_0_1"/>
<evidence type="ECO:0000313" key="4">
    <source>
        <dbReference type="Proteomes" id="UP000029665"/>
    </source>
</evidence>
<dbReference type="STRING" id="5643.A0A060S8U2"/>
<feature type="domain" description="Transcription regulator Rua1 C-terminal" evidence="2">
    <location>
        <begin position="442"/>
        <end position="581"/>
    </location>
</feature>
<feature type="compositionally biased region" description="Low complexity" evidence="1">
    <location>
        <begin position="204"/>
        <end position="217"/>
    </location>
</feature>
<sequence>MAAFPCAYALSYPSDQRQKTLNAGDHYSEDGLIMPRVHDDVFLFSPSLCSRPSQGSTSQSSSSLDLLSYICSPADDAALIRISSPTDLLSPVLSRSPARMQGPPTGYDAKPVARFTPSTPFERLFDSSPGGFWQADDLLISPISRGPGAGGALQYASDEDAEGEDDEEEEEAPMRGKIESLLAYGKSQGMSDSPEDRGRAMSPSSLSTLSTRSSSRSVALSGLPQPSSQTSRQITMSCSPSAKIAPTSPLLSPVKLHSPARVESRFVRRSRRLRSAVRPYGGSFGDEILNQLRGTGDASRDELIDASSSPLKLPGSPVPSICDSDDENYVPASGPSRQTRKRARRTRQLSPVPRNKKRRTVAPLSVPASAEARASSTSPSSDDTGAAYPNRTFPASVSIHENFPLFYRKFPVSSIIDAELAVAYGIRVPKVGDGTPNSPRGALDLYTPRFVKGRGTSKVGLCPICHESVDRGGEGKKLWLSMKFSAFKCYHMQYAHGKWSTIAVIRVILTIVGISPASGLPFSPPLGFRIVPRPNAGKLEKTQIMEGKCHRCKKWVSIEGIKDVPTKVKEIFWWKHAAACHQGSTIEGECDVFIEDAVYKAVCSVADGETDVGE</sequence>
<reference evidence="3" key="1">
    <citation type="submission" date="2014-01" db="EMBL/GenBank/DDBJ databases">
        <title>The genome of the white-rot fungus Pycnoporus cinnabarinus: a basidiomycete model with a versatile arsenal for lignocellulosic biomass breakdown.</title>
        <authorList>
            <person name="Levasseur A."/>
            <person name="Lomascolo A."/>
            <person name="Ruiz-Duenas F.J."/>
            <person name="Uzan E."/>
            <person name="Piumi F."/>
            <person name="Kues U."/>
            <person name="Ram A.F.J."/>
            <person name="Murat C."/>
            <person name="Haon M."/>
            <person name="Benoit I."/>
            <person name="Arfi Y."/>
            <person name="Chevret D."/>
            <person name="Drula E."/>
            <person name="Kwon M.J."/>
            <person name="Gouret P."/>
            <person name="Lesage-Meessen L."/>
            <person name="Lombard V."/>
            <person name="Mariette J."/>
            <person name="Noirot C."/>
            <person name="Park J."/>
            <person name="Patyshakuliyeva A."/>
            <person name="Wieneger R.A.B."/>
            <person name="Wosten H.A.B."/>
            <person name="Martin F."/>
            <person name="Coutinho P.M."/>
            <person name="de Vries R."/>
            <person name="Martinez A.T."/>
            <person name="Klopp C."/>
            <person name="Pontarotti P."/>
            <person name="Henrissat B."/>
            <person name="Record E."/>
        </authorList>
    </citation>
    <scope>NUCLEOTIDE SEQUENCE [LARGE SCALE GENOMIC DNA]</scope>
    <source>
        <strain evidence="3">BRFM137</strain>
    </source>
</reference>
<protein>
    <recommendedName>
        <fullName evidence="2">Transcription regulator Rua1 C-terminal domain-containing protein</fullName>
    </recommendedName>
</protein>
<dbReference type="Pfam" id="PF14616">
    <property type="entry name" value="Rua1_C"/>
    <property type="match status" value="1"/>
</dbReference>
<evidence type="ECO:0000256" key="1">
    <source>
        <dbReference type="SAM" id="MobiDB-lite"/>
    </source>
</evidence>
<dbReference type="OrthoDB" id="5595379at2759"/>
<dbReference type="AlphaFoldDB" id="A0A060S8U2"/>
<feature type="region of interest" description="Disordered" evidence="1">
    <location>
        <begin position="149"/>
        <end position="236"/>
    </location>
</feature>
<feature type="compositionally biased region" description="Polar residues" evidence="1">
    <location>
        <begin position="224"/>
        <end position="236"/>
    </location>
</feature>
<feature type="compositionally biased region" description="Polar residues" evidence="1">
    <location>
        <begin position="374"/>
        <end position="383"/>
    </location>
</feature>
<dbReference type="OMA" id="IMEGKCH"/>
<accession>A0A060S8U2</accession>
<evidence type="ECO:0000259" key="2">
    <source>
        <dbReference type="Pfam" id="PF14616"/>
    </source>
</evidence>
<gene>
    <name evidence="3" type="ORF">BN946_scf184761.g9</name>
</gene>
<dbReference type="PANTHER" id="PTHR28125">
    <property type="entry name" value="MEIOTIC EXPRESSION UP-REGULATED PROTEIN 26"/>
    <property type="match status" value="1"/>
</dbReference>
<feature type="compositionally biased region" description="Basic residues" evidence="1">
    <location>
        <begin position="338"/>
        <end position="347"/>
    </location>
</feature>
<name>A0A060S8U2_PYCCI</name>